<accession>A0A2K8N482</accession>
<dbReference type="GO" id="GO:0016791">
    <property type="term" value="F:phosphatase activity"/>
    <property type="evidence" value="ECO:0007669"/>
    <property type="project" value="TreeGrafter"/>
</dbReference>
<dbReference type="KEGG" id="kyr:CVV65_04005"/>
<comment type="similarity">
    <text evidence="1">Belongs to the HAD-like hydrolase superfamily. NagD family.</text>
</comment>
<sequence>MSKNLYEKRGVIVDLDGTLYRGDRAIPSAVSWYQNISRSADVVFVTNNSMYSPERVASRLRNMGFRADKQRVLTSAVAAAAHAAEVWKNEPILVLGEDGLWQAVSSAGLRAFRPGDIAPAEAAAVLQGIHTHCTYNDLAEVCLAIRAGAAYVLTNPDRALPDTRGLIPGAGSIGALIETATGVAPLVIGKPQGRMMEQALALLGLPKEEVVVVGDNLDTDILAGHRAGLDTVLVLTGYSRREDLASAAAAPTWVLDDLTQWFA</sequence>
<evidence type="ECO:0000256" key="3">
    <source>
        <dbReference type="PIRSR" id="PIRSR000915-2"/>
    </source>
</evidence>
<feature type="active site" description="Proton donor" evidence="2">
    <location>
        <position position="16"/>
    </location>
</feature>
<evidence type="ECO:0000313" key="5">
    <source>
        <dbReference type="EMBL" id="ATY84216.1"/>
    </source>
</evidence>
<comment type="cofactor">
    <cofactor evidence="4">
        <name>Mg(2+)</name>
        <dbReference type="ChEBI" id="CHEBI:18420"/>
    </cofactor>
    <text evidence="4">Divalent metal ions. Mg(2+) is the most effective.</text>
</comment>
<dbReference type="RefSeq" id="WP_100667044.1">
    <property type="nucleotide sequence ID" value="NZ_CP024955.1"/>
</dbReference>
<keyword evidence="6" id="KW-1185">Reference proteome</keyword>
<dbReference type="PIRSF" id="PIRSF000915">
    <property type="entry name" value="PGP-type_phosphatase"/>
    <property type="match status" value="1"/>
</dbReference>
<protein>
    <recommendedName>
        <fullName evidence="1">Acid sugar phosphatase</fullName>
        <ecNumber evidence="1">3.1.3.-</ecNumber>
    </recommendedName>
</protein>
<dbReference type="NCBIfam" id="TIGR01460">
    <property type="entry name" value="HAD-SF-IIA"/>
    <property type="match status" value="1"/>
</dbReference>
<evidence type="ECO:0000256" key="1">
    <source>
        <dbReference type="PIRNR" id="PIRNR000915"/>
    </source>
</evidence>
<dbReference type="SUPFAM" id="SSF56784">
    <property type="entry name" value="HAD-like"/>
    <property type="match status" value="1"/>
</dbReference>
<dbReference type="PANTHER" id="PTHR19288">
    <property type="entry name" value="4-NITROPHENYLPHOSPHATASE-RELATED"/>
    <property type="match status" value="1"/>
</dbReference>
<keyword evidence="5" id="KW-0378">Hydrolase</keyword>
<dbReference type="EC" id="3.1.3.-" evidence="1"/>
<dbReference type="InterPro" id="IPR006357">
    <property type="entry name" value="HAD-SF_hydro_IIA"/>
</dbReference>
<comment type="function">
    <text evidence="1">Catalyzes the dephosphorylation of 2-6 carbon acid sugars in vitro.</text>
</comment>
<evidence type="ECO:0000256" key="4">
    <source>
        <dbReference type="PIRSR" id="PIRSR000915-3"/>
    </source>
</evidence>
<dbReference type="Pfam" id="PF13242">
    <property type="entry name" value="Hydrolase_like"/>
    <property type="match status" value="1"/>
</dbReference>
<reference evidence="6" key="1">
    <citation type="submission" date="2017-11" db="EMBL/GenBank/DDBJ databases">
        <title>Complete Genome Sequence of Kyrpidia sp. Strain EA-1, a thermophilic, hydrogen-oxidizing Bacterium, isolated from the Azores.</title>
        <authorList>
            <person name="Reiner J.E."/>
            <person name="Lapp C.J."/>
            <person name="Bunk B."/>
            <person name="Gescher J."/>
        </authorList>
    </citation>
    <scope>NUCLEOTIDE SEQUENCE [LARGE SCALE GENOMIC DNA]</scope>
    <source>
        <strain evidence="6">EA-1</strain>
    </source>
</reference>
<keyword evidence="1 4" id="KW-0460">Magnesium</keyword>
<dbReference type="InterPro" id="IPR023214">
    <property type="entry name" value="HAD_sf"/>
</dbReference>
<organism evidence="5 6">
    <name type="scientific">Kyrpidia spormannii</name>
    <dbReference type="NCBI Taxonomy" id="2055160"/>
    <lineage>
        <taxon>Bacteria</taxon>
        <taxon>Bacillati</taxon>
        <taxon>Bacillota</taxon>
        <taxon>Bacilli</taxon>
        <taxon>Bacillales</taxon>
        <taxon>Alicyclobacillaceae</taxon>
        <taxon>Kyrpidia</taxon>
    </lineage>
</organism>
<dbReference type="InterPro" id="IPR036412">
    <property type="entry name" value="HAD-like_sf"/>
</dbReference>
<keyword evidence="1 4" id="KW-0479">Metal-binding</keyword>
<feature type="binding site" evidence="3">
    <location>
        <position position="190"/>
    </location>
    <ligand>
        <name>substrate</name>
    </ligand>
</feature>
<dbReference type="AlphaFoldDB" id="A0A2K8N482"/>
<dbReference type="Proteomes" id="UP000231932">
    <property type="component" value="Chromosome"/>
</dbReference>
<dbReference type="Pfam" id="PF13344">
    <property type="entry name" value="Hydrolase_6"/>
    <property type="match status" value="1"/>
</dbReference>
<dbReference type="GO" id="GO:0005737">
    <property type="term" value="C:cytoplasm"/>
    <property type="evidence" value="ECO:0007669"/>
    <property type="project" value="TreeGrafter"/>
</dbReference>
<dbReference type="Gene3D" id="3.40.50.1000">
    <property type="entry name" value="HAD superfamily/HAD-like"/>
    <property type="match status" value="2"/>
</dbReference>
<dbReference type="OrthoDB" id="9810449at2"/>
<feature type="binding site" evidence="4">
    <location>
        <position position="16"/>
    </location>
    <ligand>
        <name>Mg(2+)</name>
        <dbReference type="ChEBI" id="CHEBI:18420"/>
    </ligand>
</feature>
<feature type="active site" description="Nucleophile" evidence="2">
    <location>
        <position position="14"/>
    </location>
</feature>
<feature type="binding site" evidence="4">
    <location>
        <position position="14"/>
    </location>
    <ligand>
        <name>Mg(2+)</name>
        <dbReference type="ChEBI" id="CHEBI:18420"/>
    </ligand>
</feature>
<dbReference type="GO" id="GO:0046872">
    <property type="term" value="F:metal ion binding"/>
    <property type="evidence" value="ECO:0007669"/>
    <property type="project" value="UniProtKB-KW"/>
</dbReference>
<dbReference type="PANTHER" id="PTHR19288:SF46">
    <property type="entry name" value="HALOACID DEHALOGENASE-LIKE HYDROLASE DOMAIN-CONTAINING PROTEIN 2"/>
    <property type="match status" value="1"/>
</dbReference>
<name>A0A2K8N482_9BACL</name>
<gene>
    <name evidence="5" type="ORF">CVV65_04005</name>
</gene>
<evidence type="ECO:0000313" key="6">
    <source>
        <dbReference type="Proteomes" id="UP000231932"/>
    </source>
</evidence>
<feature type="binding site" evidence="4">
    <location>
        <position position="215"/>
    </location>
    <ligand>
        <name>Mg(2+)</name>
        <dbReference type="ChEBI" id="CHEBI:18420"/>
    </ligand>
</feature>
<proteinExistence type="inferred from homology"/>
<dbReference type="EMBL" id="CP024955">
    <property type="protein sequence ID" value="ATY84216.1"/>
    <property type="molecule type" value="Genomic_DNA"/>
</dbReference>
<evidence type="ECO:0000256" key="2">
    <source>
        <dbReference type="PIRSR" id="PIRSR000915-1"/>
    </source>
</evidence>